<dbReference type="RefSeq" id="WP_123014325.1">
    <property type="nucleotide sequence ID" value="NZ_AP024912.1"/>
</dbReference>
<proteinExistence type="predicted"/>
<protein>
    <submittedName>
        <fullName evidence="1">Uncharacterized protein</fullName>
    </submittedName>
</protein>
<dbReference type="EMBL" id="JBHRSE010000094">
    <property type="protein sequence ID" value="MFC3024889.1"/>
    <property type="molecule type" value="Genomic_DNA"/>
</dbReference>
<name>A0ABV7CDZ1_9VIBR</name>
<comment type="caution">
    <text evidence="1">The sequence shown here is derived from an EMBL/GenBank/DDBJ whole genome shotgun (WGS) entry which is preliminary data.</text>
</comment>
<keyword evidence="2" id="KW-1185">Reference proteome</keyword>
<evidence type="ECO:0000313" key="1">
    <source>
        <dbReference type="EMBL" id="MFC3024889.1"/>
    </source>
</evidence>
<dbReference type="Proteomes" id="UP001595384">
    <property type="component" value="Unassembled WGS sequence"/>
</dbReference>
<reference evidence="2" key="1">
    <citation type="journal article" date="2019" name="Int. J. Syst. Evol. Microbiol.">
        <title>The Global Catalogue of Microorganisms (GCM) 10K type strain sequencing project: providing services to taxonomists for standard genome sequencing and annotation.</title>
        <authorList>
            <consortium name="The Broad Institute Genomics Platform"/>
            <consortium name="The Broad Institute Genome Sequencing Center for Infectious Disease"/>
            <person name="Wu L."/>
            <person name="Ma J."/>
        </authorList>
    </citation>
    <scope>NUCLEOTIDE SEQUENCE [LARGE SCALE GENOMIC DNA]</scope>
    <source>
        <strain evidence="2">KCTC 62784</strain>
    </source>
</reference>
<gene>
    <name evidence="1" type="ORF">ACFODT_13795</name>
</gene>
<evidence type="ECO:0000313" key="2">
    <source>
        <dbReference type="Proteomes" id="UP001595384"/>
    </source>
</evidence>
<sequence>MNYDDRLGGDSRGEISSALAFESKAHDVAHPMDALLQATQELIVIDPNFCLAKPTIAHVILERLQVLSTDVQKLIFITSTETDDVE</sequence>
<accession>A0ABV7CDZ1</accession>
<organism evidence="1 2">
    <name type="scientific">Vibrio zhugei</name>
    <dbReference type="NCBI Taxonomy" id="2479546"/>
    <lineage>
        <taxon>Bacteria</taxon>
        <taxon>Pseudomonadati</taxon>
        <taxon>Pseudomonadota</taxon>
        <taxon>Gammaproteobacteria</taxon>
        <taxon>Vibrionales</taxon>
        <taxon>Vibrionaceae</taxon>
        <taxon>Vibrio</taxon>
    </lineage>
</organism>